<dbReference type="GO" id="GO:0019843">
    <property type="term" value="F:rRNA binding"/>
    <property type="evidence" value="ECO:0007669"/>
    <property type="project" value="UniProtKB-UniRule"/>
</dbReference>
<sequence length="131" mass="14562">MNRDSVSILLTNIRNAQATKKVQVVVPFTEIICSILRTLKREGYINTFFVCSSSKRHLKIVIVLKYMDDKPVISCITQISKPGLRVYTKHTNIKPHLNGLGITILATSKGTITDKLAKKLNVGGEVICHIS</sequence>
<proteinExistence type="inferred from homology"/>
<dbReference type="FunFam" id="3.30.1490.10:FF:000001">
    <property type="entry name" value="30S ribosomal protein S8"/>
    <property type="match status" value="1"/>
</dbReference>
<gene>
    <name evidence="6 7" type="primary">rpsH</name>
    <name evidence="7" type="ORF">TPPER_00196</name>
</gene>
<keyword evidence="2 6" id="KW-0689">Ribosomal protein</keyword>
<evidence type="ECO:0000256" key="1">
    <source>
        <dbReference type="ARBA" id="ARBA00006471"/>
    </source>
</evidence>
<dbReference type="AlphaFoldDB" id="A0A2G0V6V7"/>
<evidence type="ECO:0000256" key="5">
    <source>
        <dbReference type="ARBA" id="ARBA00046740"/>
    </source>
</evidence>
<evidence type="ECO:0000256" key="6">
    <source>
        <dbReference type="HAMAP-Rule" id="MF_01302"/>
    </source>
</evidence>
<organism evidence="7 8">
    <name type="scientific">Candidatus Tremblayella phenacoccinincola</name>
    <dbReference type="NCBI Taxonomy" id="1010676"/>
    <lineage>
        <taxon>Bacteria</taxon>
        <taxon>Pseudomonadati</taxon>
        <taxon>Pseudomonadota</taxon>
        <taxon>Betaproteobacteria</taxon>
        <taxon>Candidatus Tremblayella</taxon>
    </lineage>
</organism>
<dbReference type="EMBL" id="MKGN01000019">
    <property type="protein sequence ID" value="PHN16203.1"/>
    <property type="molecule type" value="Genomic_DNA"/>
</dbReference>
<dbReference type="SUPFAM" id="SSF56047">
    <property type="entry name" value="Ribosomal protein S8"/>
    <property type="match status" value="1"/>
</dbReference>
<evidence type="ECO:0000256" key="3">
    <source>
        <dbReference type="ARBA" id="ARBA00023274"/>
    </source>
</evidence>
<evidence type="ECO:0000313" key="7">
    <source>
        <dbReference type="EMBL" id="PHN16203.1"/>
    </source>
</evidence>
<evidence type="ECO:0000256" key="4">
    <source>
        <dbReference type="ARBA" id="ARBA00035258"/>
    </source>
</evidence>
<keyword evidence="6" id="KW-0694">RNA-binding</keyword>
<keyword evidence="3 6" id="KW-0687">Ribonucleoprotein</keyword>
<name>A0A2G0V6V7_9PROT</name>
<dbReference type="RefSeq" id="WP_099336913.1">
    <property type="nucleotide sequence ID" value="NZ_MKGN01000019.1"/>
</dbReference>
<evidence type="ECO:0000256" key="2">
    <source>
        <dbReference type="ARBA" id="ARBA00022980"/>
    </source>
</evidence>
<accession>A0A2G0V6V7</accession>
<dbReference type="GO" id="GO:0005737">
    <property type="term" value="C:cytoplasm"/>
    <property type="evidence" value="ECO:0007669"/>
    <property type="project" value="UniProtKB-ARBA"/>
</dbReference>
<keyword evidence="6" id="KW-0699">rRNA-binding</keyword>
<dbReference type="Proteomes" id="UP000222818">
    <property type="component" value="Unassembled WGS sequence"/>
</dbReference>
<protein>
    <recommendedName>
        <fullName evidence="4 6">Small ribosomal subunit protein uS8</fullName>
    </recommendedName>
</protein>
<comment type="caution">
    <text evidence="7">The sequence shown here is derived from an EMBL/GenBank/DDBJ whole genome shotgun (WGS) entry which is preliminary data.</text>
</comment>
<keyword evidence="8" id="KW-1185">Reference proteome</keyword>
<evidence type="ECO:0000313" key="8">
    <source>
        <dbReference type="Proteomes" id="UP000222818"/>
    </source>
</evidence>
<dbReference type="Pfam" id="PF00410">
    <property type="entry name" value="Ribosomal_S8"/>
    <property type="match status" value="1"/>
</dbReference>
<comment type="similarity">
    <text evidence="1 6">Belongs to the universal ribosomal protein uS8 family.</text>
</comment>
<dbReference type="PANTHER" id="PTHR11758">
    <property type="entry name" value="40S RIBOSOMAL PROTEIN S15A"/>
    <property type="match status" value="1"/>
</dbReference>
<dbReference type="GO" id="GO:0005840">
    <property type="term" value="C:ribosome"/>
    <property type="evidence" value="ECO:0007669"/>
    <property type="project" value="UniProtKB-KW"/>
</dbReference>
<dbReference type="OrthoDB" id="9802617at2"/>
<dbReference type="GO" id="GO:0003735">
    <property type="term" value="F:structural constituent of ribosome"/>
    <property type="evidence" value="ECO:0007669"/>
    <property type="project" value="InterPro"/>
</dbReference>
<comment type="subunit">
    <text evidence="5 6">Part of the 30S ribosomal subunit. Contacts proteins S5 and S12.</text>
</comment>
<reference evidence="7 8" key="1">
    <citation type="journal article" date="2017" name="ISME J.">
        <title>Tremblaya phenacola PPER: an evolutionary beta-gammaproteobacterium collage.</title>
        <authorList>
            <person name="Gil R."/>
            <person name="Vargas-Chavez C."/>
            <person name="Lopez-Madrigal S."/>
            <person name="Santos-Garcia D."/>
            <person name="Latorre A."/>
            <person name="Moya A."/>
        </authorList>
    </citation>
    <scope>NUCLEOTIDE SEQUENCE [LARGE SCALE GENOMIC DNA]</scope>
    <source>
        <strain evidence="7 8">PPER</strain>
    </source>
</reference>
<dbReference type="NCBIfam" id="NF001109">
    <property type="entry name" value="PRK00136.1"/>
    <property type="match status" value="1"/>
</dbReference>
<dbReference type="Gene3D" id="3.30.1370.30">
    <property type="match status" value="1"/>
</dbReference>
<comment type="function">
    <text evidence="6">One of the primary rRNA binding proteins, it binds directly to 16S rRNA central domain where it helps coordinate assembly of the platform of the 30S subunit.</text>
</comment>
<dbReference type="HAMAP" id="MF_01302_B">
    <property type="entry name" value="Ribosomal_uS8_B"/>
    <property type="match status" value="1"/>
</dbReference>
<dbReference type="Gene3D" id="3.30.1490.10">
    <property type="match status" value="1"/>
</dbReference>
<dbReference type="GO" id="GO:1990904">
    <property type="term" value="C:ribonucleoprotein complex"/>
    <property type="evidence" value="ECO:0007669"/>
    <property type="project" value="UniProtKB-KW"/>
</dbReference>
<dbReference type="InterPro" id="IPR000630">
    <property type="entry name" value="Ribosomal_uS8"/>
</dbReference>
<dbReference type="InterPro" id="IPR035987">
    <property type="entry name" value="Ribosomal_uS8_sf"/>
</dbReference>
<dbReference type="GO" id="GO:0006412">
    <property type="term" value="P:translation"/>
    <property type="evidence" value="ECO:0007669"/>
    <property type="project" value="UniProtKB-UniRule"/>
</dbReference>